<feature type="transmembrane region" description="Helical" evidence="1">
    <location>
        <begin position="328"/>
        <end position="348"/>
    </location>
</feature>
<evidence type="ECO:0000256" key="1">
    <source>
        <dbReference type="SAM" id="Phobius"/>
    </source>
</evidence>
<proteinExistence type="predicted"/>
<feature type="transmembrane region" description="Helical" evidence="1">
    <location>
        <begin position="354"/>
        <end position="371"/>
    </location>
</feature>
<dbReference type="AlphaFoldDB" id="A0A5C3L2B5"/>
<dbReference type="EMBL" id="ML210169">
    <property type="protein sequence ID" value="TFK26967.1"/>
    <property type="molecule type" value="Genomic_DNA"/>
</dbReference>
<feature type="transmembrane region" description="Helical" evidence="1">
    <location>
        <begin position="444"/>
        <end position="464"/>
    </location>
</feature>
<feature type="transmembrane region" description="Helical" evidence="1">
    <location>
        <begin position="79"/>
        <end position="102"/>
    </location>
</feature>
<keyword evidence="1" id="KW-0812">Transmembrane</keyword>
<keyword evidence="1" id="KW-1133">Transmembrane helix</keyword>
<organism evidence="2 3">
    <name type="scientific">Coprinopsis marcescibilis</name>
    <name type="common">Agaric fungus</name>
    <name type="synonym">Psathyrella marcescibilis</name>
    <dbReference type="NCBI Taxonomy" id="230819"/>
    <lineage>
        <taxon>Eukaryota</taxon>
        <taxon>Fungi</taxon>
        <taxon>Dikarya</taxon>
        <taxon>Basidiomycota</taxon>
        <taxon>Agaricomycotina</taxon>
        <taxon>Agaricomycetes</taxon>
        <taxon>Agaricomycetidae</taxon>
        <taxon>Agaricales</taxon>
        <taxon>Agaricineae</taxon>
        <taxon>Psathyrellaceae</taxon>
        <taxon>Coprinopsis</taxon>
    </lineage>
</organism>
<dbReference type="OrthoDB" id="3234297at2759"/>
<reference evidence="2 3" key="1">
    <citation type="journal article" date="2019" name="Nat. Ecol. Evol.">
        <title>Megaphylogeny resolves global patterns of mushroom evolution.</title>
        <authorList>
            <person name="Varga T."/>
            <person name="Krizsan K."/>
            <person name="Foldi C."/>
            <person name="Dima B."/>
            <person name="Sanchez-Garcia M."/>
            <person name="Sanchez-Ramirez S."/>
            <person name="Szollosi G.J."/>
            <person name="Szarkandi J.G."/>
            <person name="Papp V."/>
            <person name="Albert L."/>
            <person name="Andreopoulos W."/>
            <person name="Angelini C."/>
            <person name="Antonin V."/>
            <person name="Barry K.W."/>
            <person name="Bougher N.L."/>
            <person name="Buchanan P."/>
            <person name="Buyck B."/>
            <person name="Bense V."/>
            <person name="Catcheside P."/>
            <person name="Chovatia M."/>
            <person name="Cooper J."/>
            <person name="Damon W."/>
            <person name="Desjardin D."/>
            <person name="Finy P."/>
            <person name="Geml J."/>
            <person name="Haridas S."/>
            <person name="Hughes K."/>
            <person name="Justo A."/>
            <person name="Karasinski D."/>
            <person name="Kautmanova I."/>
            <person name="Kiss B."/>
            <person name="Kocsube S."/>
            <person name="Kotiranta H."/>
            <person name="LaButti K.M."/>
            <person name="Lechner B.E."/>
            <person name="Liimatainen K."/>
            <person name="Lipzen A."/>
            <person name="Lukacs Z."/>
            <person name="Mihaltcheva S."/>
            <person name="Morgado L.N."/>
            <person name="Niskanen T."/>
            <person name="Noordeloos M.E."/>
            <person name="Ohm R.A."/>
            <person name="Ortiz-Santana B."/>
            <person name="Ovrebo C."/>
            <person name="Racz N."/>
            <person name="Riley R."/>
            <person name="Savchenko A."/>
            <person name="Shiryaev A."/>
            <person name="Soop K."/>
            <person name="Spirin V."/>
            <person name="Szebenyi C."/>
            <person name="Tomsovsky M."/>
            <person name="Tulloss R.E."/>
            <person name="Uehling J."/>
            <person name="Grigoriev I.V."/>
            <person name="Vagvolgyi C."/>
            <person name="Papp T."/>
            <person name="Martin F.M."/>
            <person name="Miettinen O."/>
            <person name="Hibbett D.S."/>
            <person name="Nagy L.G."/>
        </authorList>
    </citation>
    <scope>NUCLEOTIDE SEQUENCE [LARGE SCALE GENOMIC DNA]</scope>
    <source>
        <strain evidence="2 3">CBS 121175</strain>
    </source>
</reference>
<keyword evidence="1" id="KW-0472">Membrane</keyword>
<feature type="transmembrane region" description="Helical" evidence="1">
    <location>
        <begin position="383"/>
        <end position="404"/>
    </location>
</feature>
<evidence type="ECO:0000313" key="3">
    <source>
        <dbReference type="Proteomes" id="UP000307440"/>
    </source>
</evidence>
<feature type="transmembrane region" description="Helical" evidence="1">
    <location>
        <begin position="517"/>
        <end position="534"/>
    </location>
</feature>
<feature type="transmembrane region" description="Helical" evidence="1">
    <location>
        <begin position="485"/>
        <end position="505"/>
    </location>
</feature>
<gene>
    <name evidence="2" type="ORF">FA15DRAFT_702379</name>
</gene>
<sequence>MAYLYANITTPWSETDESIKKAWKKVFCANVPEESPNCPFGPCPNPDVTGIGSQISIYITTVVFAISVLYIPSMQRPMVYAHLSVIYSLMIAALVCLLRTELTANDGVFVLICVASPSTLYLWFLSVLSFWKPQVFPIEKENKRKSKEVHILRILSLLSLCFEIALICLIFNPTDKVKVSQPDCTEGYATSQWYNLAWILPLAIQSVASVLYFLFAMLICWLWVRRQGYEVPPPCRLTTSDESEDKVYTRTFRIDLITWTERILLEQYPNLMSQTLVVCLLSILQILVLPSLFFPNAPSPENILSFVLLAFGCFWERPREGANPTLTYALRGLGVLVVAGVGVLHTAIPFSPSIPDVVLLFLACTVAVWSYRNFSIRNLKAFLPVVITTFVLGSIVVNLFMFIAGSPSAFSGPAGWVDALDEDATPQEKALAEAYEAAAKFSPMMVTLCTVPVWFVLWSTAAFWPWRTFLSFREFLHGLFARAHILKFCAIILLPHILWIQSCVLTNPSDAAEDMNFGQIFSLIVSVLTLISLIDEAIQVERPVWIAVMLSKPIPETSDLESLMAMKPGNFGFGAEASVAPRTRARDMRPAMQFKETLLRYQTEVTPEKQAEIQS</sequence>
<name>A0A5C3L2B5_COPMA</name>
<dbReference type="Proteomes" id="UP000307440">
    <property type="component" value="Unassembled WGS sequence"/>
</dbReference>
<accession>A0A5C3L2B5</accession>
<protein>
    <recommendedName>
        <fullName evidence="4">Transmembrane protein</fullName>
    </recommendedName>
</protein>
<keyword evidence="3" id="KW-1185">Reference proteome</keyword>
<evidence type="ECO:0000313" key="2">
    <source>
        <dbReference type="EMBL" id="TFK26967.1"/>
    </source>
</evidence>
<feature type="transmembrane region" description="Helical" evidence="1">
    <location>
        <begin position="108"/>
        <end position="131"/>
    </location>
</feature>
<feature type="transmembrane region" description="Helical" evidence="1">
    <location>
        <begin position="151"/>
        <end position="172"/>
    </location>
</feature>
<feature type="transmembrane region" description="Helical" evidence="1">
    <location>
        <begin position="55"/>
        <end position="72"/>
    </location>
</feature>
<evidence type="ECO:0008006" key="4">
    <source>
        <dbReference type="Google" id="ProtNLM"/>
    </source>
</evidence>
<feature type="transmembrane region" description="Helical" evidence="1">
    <location>
        <begin position="198"/>
        <end position="224"/>
    </location>
</feature>